<dbReference type="STRING" id="313596.RB2501_12717"/>
<dbReference type="OrthoDB" id="1143801at2"/>
<feature type="compositionally biased region" description="Basic and acidic residues" evidence="2">
    <location>
        <begin position="17"/>
        <end position="36"/>
    </location>
</feature>
<dbReference type="EMBL" id="CP001712">
    <property type="protein sequence ID" value="EAR15192.1"/>
    <property type="molecule type" value="Genomic_DNA"/>
</dbReference>
<gene>
    <name evidence="4" type="ordered locus">RB2501_12717</name>
</gene>
<organism evidence="4 5">
    <name type="scientific">Robiginitalea biformata (strain ATCC BAA-864 / DSM 15991 / KCTC 12146 / HTCC2501)</name>
    <dbReference type="NCBI Taxonomy" id="313596"/>
    <lineage>
        <taxon>Bacteria</taxon>
        <taxon>Pseudomonadati</taxon>
        <taxon>Bacteroidota</taxon>
        <taxon>Flavobacteriia</taxon>
        <taxon>Flavobacteriales</taxon>
        <taxon>Flavobacteriaceae</taxon>
        <taxon>Robiginitalea</taxon>
    </lineage>
</organism>
<proteinExistence type="predicted"/>
<name>A4CNF0_ROBBH</name>
<evidence type="ECO:0000313" key="5">
    <source>
        <dbReference type="Proteomes" id="UP000009049"/>
    </source>
</evidence>
<evidence type="ECO:0008006" key="6">
    <source>
        <dbReference type="Google" id="ProtNLM"/>
    </source>
</evidence>
<dbReference type="KEGG" id="rbi:RB2501_12717"/>
<dbReference type="RefSeq" id="WP_015754512.1">
    <property type="nucleotide sequence ID" value="NC_013222.1"/>
</dbReference>
<feature type="coiled-coil region" evidence="1">
    <location>
        <begin position="117"/>
        <end position="172"/>
    </location>
</feature>
<keyword evidence="1" id="KW-0175">Coiled coil</keyword>
<feature type="region of interest" description="Disordered" evidence="2">
    <location>
        <begin position="15"/>
        <end position="43"/>
    </location>
</feature>
<keyword evidence="3" id="KW-1133">Transmembrane helix</keyword>
<keyword evidence="5" id="KW-1185">Reference proteome</keyword>
<feature type="transmembrane region" description="Helical" evidence="3">
    <location>
        <begin position="49"/>
        <end position="70"/>
    </location>
</feature>
<evidence type="ECO:0000313" key="4">
    <source>
        <dbReference type="EMBL" id="EAR15192.1"/>
    </source>
</evidence>
<reference evidence="4 5" key="1">
    <citation type="journal article" date="2009" name="J. Bacteriol.">
        <title>Complete genome sequence of Robiginitalea biformata HTCC2501.</title>
        <authorList>
            <person name="Oh H.M."/>
            <person name="Giovannoni S.J."/>
            <person name="Lee K."/>
            <person name="Ferriera S."/>
            <person name="Johnson J."/>
            <person name="Cho J.C."/>
        </authorList>
    </citation>
    <scope>NUCLEOTIDE SEQUENCE [LARGE SCALE GENOMIC DNA]</scope>
    <source>
        <strain evidence="5">ATCC BAA-864 / HTCC2501 / KCTC 12146</strain>
    </source>
</reference>
<dbReference type="eggNOG" id="ENOG50323WE">
    <property type="taxonomic scope" value="Bacteria"/>
</dbReference>
<evidence type="ECO:0000256" key="1">
    <source>
        <dbReference type="SAM" id="Coils"/>
    </source>
</evidence>
<evidence type="ECO:0000256" key="3">
    <source>
        <dbReference type="SAM" id="Phobius"/>
    </source>
</evidence>
<keyword evidence="3" id="KW-0472">Membrane</keyword>
<sequence length="185" mass="20813">MKEKDNTLESLFGELRGAMDHMEPSEGHRERFKQRLGEPAAPKTRRQNLWGPLALAASFALLITASVFLFRPDASMEEQVAEISPEASRTSYYFANLVRQQVGELEALSSPETRPLIDDALRQLGQLEADYGKLESDLVSGGNSKLILSAMINNFQTRIDLLQEVMQQIEQIKQFKNANDETNTL</sequence>
<keyword evidence="3" id="KW-0812">Transmembrane</keyword>
<dbReference type="HOGENOM" id="CLU_114925_1_0_10"/>
<evidence type="ECO:0000256" key="2">
    <source>
        <dbReference type="SAM" id="MobiDB-lite"/>
    </source>
</evidence>
<dbReference type="AlphaFoldDB" id="A4CNF0"/>
<accession>A4CNF0</accession>
<protein>
    <recommendedName>
        <fullName evidence="6">DUF4179 domain-containing protein</fullName>
    </recommendedName>
</protein>
<dbReference type="Proteomes" id="UP000009049">
    <property type="component" value="Chromosome"/>
</dbReference>